<evidence type="ECO:0000313" key="2">
    <source>
        <dbReference type="EMBL" id="PLX19196.1"/>
    </source>
</evidence>
<name>A0A2N5ZKM2_MUIH1</name>
<reference evidence="2 3" key="1">
    <citation type="submission" date="2017-11" db="EMBL/GenBank/DDBJ databases">
        <title>Genome-resolved metagenomics identifies genetic mobility, metabolic interactions, and unexpected diversity in perchlorate-reducing communities.</title>
        <authorList>
            <person name="Barnum T.P."/>
            <person name="Figueroa I.A."/>
            <person name="Carlstrom C.I."/>
            <person name="Lucas L.N."/>
            <person name="Engelbrektson A.L."/>
            <person name="Coates J.D."/>
        </authorList>
    </citation>
    <scope>NUCLEOTIDE SEQUENCE [LARGE SCALE GENOMIC DNA]</scope>
    <source>
        <strain evidence="2">BM706</strain>
    </source>
</reference>
<comment type="caution">
    <text evidence="2">The sequence shown here is derived from an EMBL/GenBank/DDBJ whole genome shotgun (WGS) entry which is preliminary data.</text>
</comment>
<dbReference type="GO" id="GO:0004252">
    <property type="term" value="F:serine-type endopeptidase activity"/>
    <property type="evidence" value="ECO:0007669"/>
    <property type="project" value="InterPro"/>
</dbReference>
<dbReference type="GO" id="GO:0006508">
    <property type="term" value="P:proteolysis"/>
    <property type="evidence" value="ECO:0007669"/>
    <property type="project" value="InterPro"/>
</dbReference>
<evidence type="ECO:0000313" key="3">
    <source>
        <dbReference type="Proteomes" id="UP000234857"/>
    </source>
</evidence>
<accession>A0A2N5ZKM2</accession>
<organism evidence="2 3">
    <name type="scientific">Muiribacterium halophilum</name>
    <dbReference type="NCBI Taxonomy" id="2053465"/>
    <lineage>
        <taxon>Bacteria</taxon>
        <taxon>Candidatus Muiribacteriota</taxon>
        <taxon>Candidatus Muiribacteriia</taxon>
        <taxon>Candidatus Muiribacteriales</taxon>
        <taxon>Candidatus Muiribacteriaceae</taxon>
        <taxon>Candidatus Muiribacterium</taxon>
    </lineage>
</organism>
<sequence length="44" mass="5215">MKRLTKKQQRFLQTIVDYMEKNSYPPTIKELCEILDVSIGTVQQ</sequence>
<dbReference type="InterPro" id="IPR036388">
    <property type="entry name" value="WH-like_DNA-bd_sf"/>
</dbReference>
<protein>
    <recommendedName>
        <fullName evidence="1">LexA repressor DNA-binding domain-containing protein</fullName>
    </recommendedName>
</protein>
<dbReference type="InterPro" id="IPR036390">
    <property type="entry name" value="WH_DNA-bd_sf"/>
</dbReference>
<evidence type="ECO:0000259" key="1">
    <source>
        <dbReference type="Pfam" id="PF01726"/>
    </source>
</evidence>
<dbReference type="Proteomes" id="UP000234857">
    <property type="component" value="Unassembled WGS sequence"/>
</dbReference>
<dbReference type="SUPFAM" id="SSF46785">
    <property type="entry name" value="Winged helix' DNA-binding domain"/>
    <property type="match status" value="1"/>
</dbReference>
<dbReference type="InterPro" id="IPR006199">
    <property type="entry name" value="LexA_DNA-bd_dom"/>
</dbReference>
<proteinExistence type="predicted"/>
<dbReference type="AlphaFoldDB" id="A0A2N5ZKM2"/>
<dbReference type="Gene3D" id="1.10.10.10">
    <property type="entry name" value="Winged helix-like DNA-binding domain superfamily/Winged helix DNA-binding domain"/>
    <property type="match status" value="1"/>
</dbReference>
<gene>
    <name evidence="2" type="ORF">C0601_02435</name>
</gene>
<feature type="domain" description="LexA repressor DNA-binding" evidence="1">
    <location>
        <begin position="1"/>
        <end position="36"/>
    </location>
</feature>
<dbReference type="Pfam" id="PF01726">
    <property type="entry name" value="LexA_DNA_bind"/>
    <property type="match status" value="1"/>
</dbReference>
<dbReference type="EMBL" id="PKTG01000038">
    <property type="protein sequence ID" value="PLX19196.1"/>
    <property type="molecule type" value="Genomic_DNA"/>
</dbReference>